<name>B9BUP1_9BURK</name>
<evidence type="ECO:0000313" key="2">
    <source>
        <dbReference type="Proteomes" id="UP000004535"/>
    </source>
</evidence>
<protein>
    <submittedName>
        <fullName evidence="1">Uncharacterized protein</fullName>
    </submittedName>
</protein>
<dbReference type="EMBL" id="ACFC01000009">
    <property type="protein sequence ID" value="EEE05538.1"/>
    <property type="molecule type" value="Genomic_DNA"/>
</dbReference>
<reference evidence="1 2" key="1">
    <citation type="journal article" date="2012" name="J. Bacteriol.">
        <title>Draft Genome Sequence Determination for Cystic Fibrosis and Chronic Granulomatous Disease Burkholderia multivorans Isolates.</title>
        <authorList>
            <person name="Varga J.J."/>
            <person name="Losada L."/>
            <person name="Zelazny A.M."/>
            <person name="Brinkac L."/>
            <person name="Harkins D."/>
            <person name="Radune D."/>
            <person name="Hostetler J."/>
            <person name="Sampaio E.P."/>
            <person name="Ronning C.M."/>
            <person name="Nierman W.C."/>
            <person name="Greenberg D.E."/>
            <person name="Holland S.M."/>
            <person name="Goldberg J.B."/>
        </authorList>
    </citation>
    <scope>NUCLEOTIDE SEQUENCE [LARGE SCALE GENOMIC DNA]</scope>
    <source>
        <strain evidence="1 2">CGD2</strain>
    </source>
</reference>
<gene>
    <name evidence="1" type="ORF">BURMUCGD2_3781</name>
</gene>
<dbReference type="Proteomes" id="UP000004535">
    <property type="component" value="Unassembled WGS sequence"/>
</dbReference>
<organism evidence="1 2">
    <name type="scientific">Burkholderia multivorans CGD2</name>
    <dbReference type="NCBI Taxonomy" id="513052"/>
    <lineage>
        <taxon>Bacteria</taxon>
        <taxon>Pseudomonadati</taxon>
        <taxon>Pseudomonadota</taxon>
        <taxon>Betaproteobacteria</taxon>
        <taxon>Burkholderiales</taxon>
        <taxon>Burkholderiaceae</taxon>
        <taxon>Burkholderia</taxon>
        <taxon>Burkholderia cepacia complex</taxon>
    </lineage>
</organism>
<dbReference type="AlphaFoldDB" id="B9BUP1"/>
<comment type="caution">
    <text evidence="1">The sequence shown here is derived from an EMBL/GenBank/DDBJ whole genome shotgun (WGS) entry which is preliminary data.</text>
</comment>
<proteinExistence type="predicted"/>
<evidence type="ECO:0000313" key="1">
    <source>
        <dbReference type="EMBL" id="EEE05538.1"/>
    </source>
</evidence>
<sequence>MRRRRVIRTEVLAGKIPRYPPSEAYKIDSLTDREIVSLMDHYRYLRRKTK</sequence>
<accession>B9BUP1</accession>